<gene>
    <name evidence="1" type="ORF">EDC65_0111</name>
</gene>
<name>A0A3N1MIB8_9PROT</name>
<organism evidence="1 2">
    <name type="scientific">Stella humosa</name>
    <dbReference type="NCBI Taxonomy" id="94"/>
    <lineage>
        <taxon>Bacteria</taxon>
        <taxon>Pseudomonadati</taxon>
        <taxon>Pseudomonadota</taxon>
        <taxon>Alphaproteobacteria</taxon>
        <taxon>Rhodospirillales</taxon>
        <taxon>Stellaceae</taxon>
        <taxon>Stella</taxon>
    </lineage>
</organism>
<evidence type="ECO:0008006" key="3">
    <source>
        <dbReference type="Google" id="ProtNLM"/>
    </source>
</evidence>
<dbReference type="PANTHER" id="PTHR35105">
    <property type="entry name" value="EXPRESSED PROTEIN"/>
    <property type="match status" value="1"/>
</dbReference>
<dbReference type="AlphaFoldDB" id="A0A3N1MIB8"/>
<sequence>MTEPFPVLVGWDSREDIAYQVCRHSLLQHASVPVSVDPIRQPDLRAAGIYDRPIDPLASTEFTYTRFLVPHLRGFEGWALFVDCDFLWLDDIAGLLAACDPRHAVMCVQHDYAPTERWKMDGVPQSSYPRKNWSSLILWNCGHPANRVLTPELVNRESGAFLHRFQWLPDELIGAVPERWNWLEGWSRPAAAGQLPGAVHYTRGGPWFAEWQDVAYADLWCAARDACVGGQPAAGQARAG</sequence>
<accession>A0A3N1MIB8</accession>
<dbReference type="EMBL" id="RJKX01000005">
    <property type="protein sequence ID" value="ROQ03089.1"/>
    <property type="molecule type" value="Genomic_DNA"/>
</dbReference>
<protein>
    <recommendedName>
        <fullName evidence="3">Glycosyl transferase family 8</fullName>
    </recommendedName>
</protein>
<dbReference type="Gene3D" id="3.90.550.10">
    <property type="entry name" value="Spore Coat Polysaccharide Biosynthesis Protein SpsA, Chain A"/>
    <property type="match status" value="1"/>
</dbReference>
<comment type="caution">
    <text evidence="1">The sequence shown here is derived from an EMBL/GenBank/DDBJ whole genome shotgun (WGS) entry which is preliminary data.</text>
</comment>
<evidence type="ECO:0000313" key="1">
    <source>
        <dbReference type="EMBL" id="ROQ03089.1"/>
    </source>
</evidence>
<evidence type="ECO:0000313" key="2">
    <source>
        <dbReference type="Proteomes" id="UP000278222"/>
    </source>
</evidence>
<dbReference type="Proteomes" id="UP000278222">
    <property type="component" value="Unassembled WGS sequence"/>
</dbReference>
<dbReference type="PANTHER" id="PTHR35105:SF2">
    <property type="entry name" value="PROTEIN CDI"/>
    <property type="match status" value="1"/>
</dbReference>
<dbReference type="InterPro" id="IPR029044">
    <property type="entry name" value="Nucleotide-diphossugar_trans"/>
</dbReference>
<keyword evidence="2" id="KW-1185">Reference proteome</keyword>
<dbReference type="OrthoDB" id="7340531at2"/>
<dbReference type="SUPFAM" id="SSF53448">
    <property type="entry name" value="Nucleotide-diphospho-sugar transferases"/>
    <property type="match status" value="1"/>
</dbReference>
<dbReference type="RefSeq" id="WP_123687755.1">
    <property type="nucleotide sequence ID" value="NZ_AP019700.1"/>
</dbReference>
<proteinExistence type="predicted"/>
<reference evidence="1 2" key="1">
    <citation type="submission" date="2018-11" db="EMBL/GenBank/DDBJ databases">
        <title>Genomic Encyclopedia of Type Strains, Phase IV (KMG-IV): sequencing the most valuable type-strain genomes for metagenomic binning, comparative biology and taxonomic classification.</title>
        <authorList>
            <person name="Goeker M."/>
        </authorList>
    </citation>
    <scope>NUCLEOTIDE SEQUENCE [LARGE SCALE GENOMIC DNA]</scope>
    <source>
        <strain evidence="1 2">DSM 5900</strain>
    </source>
</reference>